<comment type="subcellular location">
    <subcellularLocation>
        <location evidence="1">Cytoplasm</location>
    </subcellularLocation>
</comment>
<comment type="caution">
    <text evidence="5">The sequence shown here is derived from an EMBL/GenBank/DDBJ whole genome shotgun (WGS) entry which is preliminary data.</text>
</comment>
<dbReference type="Proteomes" id="UP001197378">
    <property type="component" value="Unassembled WGS sequence"/>
</dbReference>
<dbReference type="Pfam" id="PF04356">
    <property type="entry name" value="DUF489"/>
    <property type="match status" value="1"/>
</dbReference>
<dbReference type="SUPFAM" id="SSF101322">
    <property type="entry name" value="YcfC-like"/>
    <property type="match status" value="1"/>
</dbReference>
<dbReference type="NCBIfam" id="NF001246">
    <property type="entry name" value="PRK00218.1-2"/>
    <property type="match status" value="1"/>
</dbReference>
<evidence type="ECO:0000256" key="2">
    <source>
        <dbReference type="ARBA" id="ARBA00022475"/>
    </source>
</evidence>
<evidence type="ECO:0000313" key="5">
    <source>
        <dbReference type="EMBL" id="MBU2789335.1"/>
    </source>
</evidence>
<dbReference type="Gene3D" id="1.10.3890.10">
    <property type="entry name" value="HflD-like"/>
    <property type="match status" value="1"/>
</dbReference>
<keyword evidence="2" id="KW-1003">Cell membrane</keyword>
<protein>
    <submittedName>
        <fullName evidence="5">High frequency lysogenization protein HflD</fullName>
    </submittedName>
</protein>
<name>A0AAE3CL70_9PROT</name>
<dbReference type="AlphaFoldDB" id="A0AAE3CL70"/>
<dbReference type="PANTHER" id="PTHR38100">
    <property type="entry name" value="HIGH FREQUENCY LYSOGENIZATION PROTEIN HFLD"/>
    <property type="match status" value="1"/>
</dbReference>
<organism evidence="5 6">
    <name type="scientific">Igneacidithiobacillus copahuensis</name>
    <dbReference type="NCBI Taxonomy" id="2724909"/>
    <lineage>
        <taxon>Bacteria</taxon>
        <taxon>Pseudomonadati</taxon>
        <taxon>Pseudomonadota</taxon>
        <taxon>Acidithiobacillia</taxon>
        <taxon>Acidithiobacillales</taxon>
        <taxon>Acidithiobacillaceae</taxon>
        <taxon>Igneacidithiobacillus</taxon>
    </lineage>
</organism>
<proteinExistence type="inferred from homology"/>
<dbReference type="EMBL" id="JAAXYO010000196">
    <property type="protein sequence ID" value="MBU2789335.1"/>
    <property type="molecule type" value="Genomic_DNA"/>
</dbReference>
<evidence type="ECO:0000256" key="4">
    <source>
        <dbReference type="ARBA" id="ARBA00023136"/>
    </source>
</evidence>
<accession>A0AAE3CL70</accession>
<gene>
    <name evidence="5" type="primary">hflD</name>
    <name evidence="5" type="ORF">HFQ13_14185</name>
</gene>
<evidence type="ECO:0000256" key="1">
    <source>
        <dbReference type="ARBA" id="ARBA00004496"/>
    </source>
</evidence>
<evidence type="ECO:0000313" key="6">
    <source>
        <dbReference type="Proteomes" id="UP001197378"/>
    </source>
</evidence>
<dbReference type="InterPro" id="IPR035932">
    <property type="entry name" value="HflD-like_sf"/>
</dbReference>
<keyword evidence="4" id="KW-0472">Membrane</keyword>
<reference evidence="5" key="1">
    <citation type="journal article" date="2021" name="ISME J.">
        <title>Genomic evolution of the class Acidithiobacillia: deep-branching Proteobacteria living in extreme acidic conditions.</title>
        <authorList>
            <person name="Moya-Beltran A."/>
            <person name="Beard S."/>
            <person name="Rojas-Villalobos C."/>
            <person name="Issotta F."/>
            <person name="Gallardo Y."/>
            <person name="Ulloa R."/>
            <person name="Giaveno A."/>
            <person name="Degli Esposti M."/>
            <person name="Johnson D.B."/>
            <person name="Quatrini R."/>
        </authorList>
    </citation>
    <scope>NUCLEOTIDE SEQUENCE</scope>
    <source>
        <strain evidence="5">VAN18-1</strain>
    </source>
</reference>
<keyword evidence="3" id="KW-0963">Cytoplasm</keyword>
<evidence type="ECO:0000256" key="3">
    <source>
        <dbReference type="ARBA" id="ARBA00022490"/>
    </source>
</evidence>
<dbReference type="PANTHER" id="PTHR38100:SF1">
    <property type="entry name" value="HIGH FREQUENCY LYSOGENIZATION PROTEIN HFLD"/>
    <property type="match status" value="1"/>
</dbReference>
<sequence length="219" mass="23971">MSQFLPAAQRLPDRCLALAGMLRAALEVQEAARRGRSDNHLLLLSVQSILAIDAQDSIAALAGLEGLQRALQALCPLLHRGPAQAEEAELLRYTLSLAKLSGRLLAQPKALDRVQRGIEQARRQVDHFGELLHPSVLAGLADTYAEGIGTLSPRIIVSGESRFLTRDEDTARIRTLLLGGIRAGVLWRQAGGRIWSTLLERGKLCECSRDYLRQLPGRS</sequence>
<dbReference type="HAMAP" id="MF_00695">
    <property type="entry name" value="HflD_protein"/>
    <property type="match status" value="1"/>
</dbReference>
<dbReference type="InterPro" id="IPR007451">
    <property type="entry name" value="HflD"/>
</dbReference>
<dbReference type="GO" id="GO:0005737">
    <property type="term" value="C:cytoplasm"/>
    <property type="evidence" value="ECO:0007669"/>
    <property type="project" value="UniProtKB-SubCell"/>
</dbReference>
<keyword evidence="6" id="KW-1185">Reference proteome</keyword>